<dbReference type="AlphaFoldDB" id="A0A401IGW5"/>
<evidence type="ECO:0008006" key="3">
    <source>
        <dbReference type="Google" id="ProtNLM"/>
    </source>
</evidence>
<sequence length="260" mass="27586">MLIGVISAISIPTPSLGAVANFDKLNTGFFGSSITNNGITFSNLIAGFRSSPPEFVVKSGNQFNSVFSRPNYLTFGSSIVANGNSSQIPDQPLLGGFGSMTITPEKLATSVSLSVLTTNPNFDFGSFDDSLVLQAFLKGESVGSTSVPIANFSKLNRSGKYLFSKLSLSNIIFDELQLFTPRAFADGVISLGVDNVNITTLNNKAPRSVQPSQTALNNNVPGSVQPLQTVPESQPITLLGLFFSGIVGYLVKRRQTSTES</sequence>
<gene>
    <name evidence="1" type="ORF">AsFPU1_1841</name>
</gene>
<reference evidence="2" key="1">
    <citation type="submission" date="2017-05" db="EMBL/GenBank/DDBJ databases">
        <title>Physiological properties and genetic analysis related to exopolysaccharide production of fresh-water unicellular cyanobacterium Aphanothece sacrum, Suizenji Nori, that has been cultured as a food source in Japan.</title>
        <authorList>
            <person name="Kanesaki Y."/>
            <person name="Yoshikawa S."/>
            <person name="Ohki K."/>
        </authorList>
    </citation>
    <scope>NUCLEOTIDE SEQUENCE [LARGE SCALE GENOMIC DNA]</scope>
    <source>
        <strain evidence="2">FPU1</strain>
    </source>
</reference>
<accession>A0A401IGW5</accession>
<dbReference type="Proteomes" id="UP000287247">
    <property type="component" value="Unassembled WGS sequence"/>
</dbReference>
<dbReference type="RefSeq" id="WP_124975381.1">
    <property type="nucleotide sequence ID" value="NZ_BDQK01000008.1"/>
</dbReference>
<proteinExistence type="predicted"/>
<keyword evidence="2" id="KW-1185">Reference proteome</keyword>
<evidence type="ECO:0000313" key="2">
    <source>
        <dbReference type="Proteomes" id="UP000287247"/>
    </source>
</evidence>
<dbReference type="EMBL" id="BDQK01000008">
    <property type="protein sequence ID" value="GBF80440.1"/>
    <property type="molecule type" value="Genomic_DNA"/>
</dbReference>
<evidence type="ECO:0000313" key="1">
    <source>
        <dbReference type="EMBL" id="GBF80440.1"/>
    </source>
</evidence>
<protein>
    <recommendedName>
        <fullName evidence="3">PEP-CTERM sorting domain-containing protein</fullName>
    </recommendedName>
</protein>
<comment type="caution">
    <text evidence="1">The sequence shown here is derived from an EMBL/GenBank/DDBJ whole genome shotgun (WGS) entry which is preliminary data.</text>
</comment>
<organism evidence="1 2">
    <name type="scientific">Aphanothece sacrum FPU1</name>
    <dbReference type="NCBI Taxonomy" id="1920663"/>
    <lineage>
        <taxon>Bacteria</taxon>
        <taxon>Bacillati</taxon>
        <taxon>Cyanobacteriota</taxon>
        <taxon>Cyanophyceae</taxon>
        <taxon>Oscillatoriophycideae</taxon>
        <taxon>Chroococcales</taxon>
        <taxon>Aphanothecaceae</taxon>
        <taxon>Aphanothece</taxon>
    </lineage>
</organism>
<name>A0A401IGW5_APHSA</name>